<dbReference type="Pfam" id="PF16036">
    <property type="entry name" value="Chalcone_3"/>
    <property type="match status" value="1"/>
</dbReference>
<feature type="signal peptide" evidence="1">
    <location>
        <begin position="1"/>
        <end position="26"/>
    </location>
</feature>
<keyword evidence="1" id="KW-0732">Signal</keyword>
<organism evidence="3 4">
    <name type="scientific">Rugamonas aquatica</name>
    <dbReference type="NCBI Taxonomy" id="2743357"/>
    <lineage>
        <taxon>Bacteria</taxon>
        <taxon>Pseudomonadati</taxon>
        <taxon>Pseudomonadota</taxon>
        <taxon>Betaproteobacteria</taxon>
        <taxon>Burkholderiales</taxon>
        <taxon>Oxalobacteraceae</taxon>
        <taxon>Telluria group</taxon>
        <taxon>Rugamonas</taxon>
    </lineage>
</organism>
<reference evidence="3 4" key="1">
    <citation type="submission" date="2019-10" db="EMBL/GenBank/DDBJ databases">
        <title>Two novel species isolated from a subtropical stream in China.</title>
        <authorList>
            <person name="Lu H."/>
        </authorList>
    </citation>
    <scope>NUCLEOTIDE SEQUENCE [LARGE SCALE GENOMIC DNA]</scope>
    <source>
        <strain evidence="3 4">FT29W</strain>
    </source>
</reference>
<keyword evidence="3" id="KW-0472">Membrane</keyword>
<feature type="domain" description="Chalcone isomerase" evidence="2">
    <location>
        <begin position="27"/>
        <end position="195"/>
    </location>
</feature>
<dbReference type="InterPro" id="IPR016088">
    <property type="entry name" value="Chalcone_isomerase_3-sand"/>
</dbReference>
<dbReference type="Proteomes" id="UP000440498">
    <property type="component" value="Unassembled WGS sequence"/>
</dbReference>
<keyword evidence="3" id="KW-0812">Transmembrane</keyword>
<comment type="caution">
    <text evidence="3">The sequence shown here is derived from an EMBL/GenBank/DDBJ whole genome shotgun (WGS) entry which is preliminary data.</text>
</comment>
<keyword evidence="4" id="KW-1185">Reference proteome</keyword>
<dbReference type="PANTHER" id="PTHR47698">
    <property type="entry name" value="FATTY-ACID-BINDING PROTEIN 3, CHLOROPLASTIC"/>
    <property type="match status" value="1"/>
</dbReference>
<dbReference type="AlphaFoldDB" id="A0A6A7N054"/>
<dbReference type="GO" id="GO:0016872">
    <property type="term" value="F:intramolecular lyase activity"/>
    <property type="evidence" value="ECO:0007669"/>
    <property type="project" value="InterPro"/>
</dbReference>
<dbReference type="RefSeq" id="WP_152837746.1">
    <property type="nucleotide sequence ID" value="NZ_WHUG01000003.1"/>
</dbReference>
<evidence type="ECO:0000313" key="3">
    <source>
        <dbReference type="EMBL" id="MQA38341.1"/>
    </source>
</evidence>
<protein>
    <submittedName>
        <fullName evidence="3">Lipoprotein transmembrane</fullName>
    </submittedName>
</protein>
<proteinExistence type="predicted"/>
<evidence type="ECO:0000313" key="4">
    <source>
        <dbReference type="Proteomes" id="UP000440498"/>
    </source>
</evidence>
<dbReference type="InterPro" id="IPR036298">
    <property type="entry name" value="Chalcone_isomerase_sf"/>
</dbReference>
<name>A0A6A7N054_9BURK</name>
<evidence type="ECO:0000256" key="1">
    <source>
        <dbReference type="SAM" id="SignalP"/>
    </source>
</evidence>
<evidence type="ECO:0000259" key="2">
    <source>
        <dbReference type="Pfam" id="PF16036"/>
    </source>
</evidence>
<accession>A0A6A7N054</accession>
<gene>
    <name evidence="3" type="ORF">GEV02_09290</name>
</gene>
<dbReference type="SUPFAM" id="SSF54626">
    <property type="entry name" value="Chalcone isomerase"/>
    <property type="match status" value="1"/>
</dbReference>
<dbReference type="Gene3D" id="3.50.70.10">
    <property type="match status" value="1"/>
</dbReference>
<feature type="chain" id="PRO_5025615074" evidence="1">
    <location>
        <begin position="27"/>
        <end position="197"/>
    </location>
</feature>
<sequence length="197" mass="21547">MNRRNTIKSLMAAAFLASSFSLPAFAAVEVAGVKFDDSISVAGKELKLNGAGLRTKVIFKVYAAGLYLTEKKTTVPDVLATQGPRRVAITMLREVSSEDFGKAFMDGLNNNTDKNERSKILPQTMKFGEVFAQIQALKKGDQMLLDWTPGEGTQCYLNGKKIGELMPDVAFYNAVLRIWLGDHPVDSSLKPALLGEK</sequence>
<dbReference type="EMBL" id="WHUG01000003">
    <property type="protein sequence ID" value="MQA38341.1"/>
    <property type="molecule type" value="Genomic_DNA"/>
</dbReference>
<dbReference type="InterPro" id="IPR016087">
    <property type="entry name" value="Chalcone_isomerase"/>
</dbReference>
<keyword evidence="3" id="KW-0449">Lipoprotein</keyword>
<dbReference type="PANTHER" id="PTHR47698:SF2">
    <property type="entry name" value="FATTY-ACID-BINDING PROTEIN 3, CHLOROPLASTIC"/>
    <property type="match status" value="1"/>
</dbReference>